<evidence type="ECO:0000256" key="6">
    <source>
        <dbReference type="ARBA" id="ARBA00023136"/>
    </source>
</evidence>
<accession>A0A1X7VKH7</accession>
<evidence type="ECO:0000256" key="5">
    <source>
        <dbReference type="ARBA" id="ARBA00022989"/>
    </source>
</evidence>
<dbReference type="eggNOG" id="KOG2639">
    <property type="taxonomic scope" value="Eukaryota"/>
</dbReference>
<keyword evidence="4 7" id="KW-0812">Transmembrane</keyword>
<dbReference type="InParanoid" id="A0A1X7VKH7"/>
<comment type="subcellular location">
    <subcellularLocation>
        <location evidence="1">Cell membrane</location>
        <topology evidence="1">Multi-pass membrane protein</topology>
    </subcellularLocation>
</comment>
<evidence type="ECO:0000256" key="4">
    <source>
        <dbReference type="ARBA" id="ARBA00022692"/>
    </source>
</evidence>
<dbReference type="KEGG" id="aqu:105316651"/>
<evidence type="ECO:0000256" key="7">
    <source>
        <dbReference type="SAM" id="Phobius"/>
    </source>
</evidence>
<reference evidence="9" key="2">
    <citation type="submission" date="2017-05" db="UniProtKB">
        <authorList>
            <consortium name="EnsemblMetazoa"/>
        </authorList>
    </citation>
    <scope>IDENTIFICATION</scope>
</reference>
<keyword evidence="2" id="KW-0813">Transport</keyword>
<dbReference type="GO" id="GO:0005886">
    <property type="term" value="C:plasma membrane"/>
    <property type="evidence" value="ECO:0007669"/>
    <property type="project" value="UniProtKB-SubCell"/>
</dbReference>
<dbReference type="EnsemblMetazoa" id="Aqu2.1.40315_001">
    <property type="protein sequence ID" value="Aqu2.1.40315_001"/>
    <property type="gene ID" value="Aqu2.1.40315"/>
</dbReference>
<dbReference type="STRING" id="400682.A0A1X7VKH7"/>
<feature type="transmembrane region" description="Helical" evidence="7">
    <location>
        <begin position="126"/>
        <end position="151"/>
    </location>
</feature>
<feature type="domain" description="Citrate transporter-like" evidence="8">
    <location>
        <begin position="19"/>
        <end position="138"/>
    </location>
</feature>
<feature type="transmembrane region" description="Helical" evidence="7">
    <location>
        <begin position="171"/>
        <end position="192"/>
    </location>
</feature>
<dbReference type="Pfam" id="PF03600">
    <property type="entry name" value="CitMHS"/>
    <property type="match status" value="1"/>
</dbReference>
<evidence type="ECO:0000313" key="9">
    <source>
        <dbReference type="EnsemblMetazoa" id="Aqu2.1.40315_001"/>
    </source>
</evidence>
<dbReference type="EnsemblMetazoa" id="XM_011411714.1">
    <property type="protein sequence ID" value="XP_011410016.1"/>
    <property type="gene ID" value="LOC105316651"/>
</dbReference>
<proteinExistence type="predicted"/>
<protein>
    <recommendedName>
        <fullName evidence="8">Citrate transporter-like domain-containing protein</fullName>
    </recommendedName>
</protein>
<keyword evidence="10" id="KW-1185">Reference proteome</keyword>
<feature type="transmembrane region" description="Helical" evidence="7">
    <location>
        <begin position="42"/>
        <end position="61"/>
    </location>
</feature>
<feature type="transmembrane region" description="Helical" evidence="7">
    <location>
        <begin position="89"/>
        <end position="114"/>
    </location>
</feature>
<evidence type="ECO:0000256" key="3">
    <source>
        <dbReference type="ARBA" id="ARBA00022475"/>
    </source>
</evidence>
<name>A0A1X7VKH7_AMPQE</name>
<dbReference type="InterPro" id="IPR004680">
    <property type="entry name" value="Cit_transptr-like_dom"/>
</dbReference>
<dbReference type="AlphaFoldDB" id="A0A1X7VKH7"/>
<dbReference type="PANTHER" id="PTHR43302:SF5">
    <property type="entry name" value="TRANSPORTER ARSB-RELATED"/>
    <property type="match status" value="1"/>
</dbReference>
<keyword evidence="5 7" id="KW-1133">Transmembrane helix</keyword>
<dbReference type="PANTHER" id="PTHR43302">
    <property type="entry name" value="TRANSPORTER ARSB-RELATED"/>
    <property type="match status" value="1"/>
</dbReference>
<sequence length="198" mass="22140">MVVLLNIPNQTDDLNLGCIHLAASTLTMLMDTILNRKYAYDVIVKADWTVIFMFMGLFVWLRDFQNTCFPFMAFEHLAPYMNLNTIEGVLLFSVFVIIGSNIFSNVPLVILIVGHISDLYDDCGPLGGLLLAWISTIAGNFTLIGSVANLIVAEKARSSAKYHISFLEYFIFGFSSTLRILYVCLPVVYFMGKLAAKI</sequence>
<gene>
    <name evidence="9" type="primary">105316651</name>
</gene>
<evidence type="ECO:0000313" key="10">
    <source>
        <dbReference type="Proteomes" id="UP000007879"/>
    </source>
</evidence>
<dbReference type="OrthoDB" id="442352at2759"/>
<dbReference type="GO" id="GO:0055085">
    <property type="term" value="P:transmembrane transport"/>
    <property type="evidence" value="ECO:0007669"/>
    <property type="project" value="InterPro"/>
</dbReference>
<evidence type="ECO:0000256" key="2">
    <source>
        <dbReference type="ARBA" id="ARBA00022448"/>
    </source>
</evidence>
<evidence type="ECO:0000256" key="1">
    <source>
        <dbReference type="ARBA" id="ARBA00004651"/>
    </source>
</evidence>
<dbReference type="Proteomes" id="UP000007879">
    <property type="component" value="Unassembled WGS sequence"/>
</dbReference>
<evidence type="ECO:0000259" key="8">
    <source>
        <dbReference type="Pfam" id="PF03600"/>
    </source>
</evidence>
<keyword evidence="3" id="KW-1003">Cell membrane</keyword>
<organism evidence="9">
    <name type="scientific">Amphimedon queenslandica</name>
    <name type="common">Sponge</name>
    <dbReference type="NCBI Taxonomy" id="400682"/>
    <lineage>
        <taxon>Eukaryota</taxon>
        <taxon>Metazoa</taxon>
        <taxon>Porifera</taxon>
        <taxon>Demospongiae</taxon>
        <taxon>Heteroscleromorpha</taxon>
        <taxon>Haplosclerida</taxon>
        <taxon>Niphatidae</taxon>
        <taxon>Amphimedon</taxon>
    </lineage>
</organism>
<keyword evidence="6 7" id="KW-0472">Membrane</keyword>
<reference evidence="10" key="1">
    <citation type="journal article" date="2010" name="Nature">
        <title>The Amphimedon queenslandica genome and the evolution of animal complexity.</title>
        <authorList>
            <person name="Srivastava M."/>
            <person name="Simakov O."/>
            <person name="Chapman J."/>
            <person name="Fahey B."/>
            <person name="Gauthier M.E."/>
            <person name="Mitros T."/>
            <person name="Richards G.S."/>
            <person name="Conaco C."/>
            <person name="Dacre M."/>
            <person name="Hellsten U."/>
            <person name="Larroux C."/>
            <person name="Putnam N.H."/>
            <person name="Stanke M."/>
            <person name="Adamska M."/>
            <person name="Darling A."/>
            <person name="Degnan S.M."/>
            <person name="Oakley T.H."/>
            <person name="Plachetzki D.C."/>
            <person name="Zhai Y."/>
            <person name="Adamski M."/>
            <person name="Calcino A."/>
            <person name="Cummins S.F."/>
            <person name="Goodstein D.M."/>
            <person name="Harris C."/>
            <person name="Jackson D.J."/>
            <person name="Leys S.P."/>
            <person name="Shu S."/>
            <person name="Woodcroft B.J."/>
            <person name="Vervoort M."/>
            <person name="Kosik K.S."/>
            <person name="Manning G."/>
            <person name="Degnan B.M."/>
            <person name="Rokhsar D.S."/>
        </authorList>
    </citation>
    <scope>NUCLEOTIDE SEQUENCE [LARGE SCALE GENOMIC DNA]</scope>
</reference>